<keyword evidence="6" id="KW-1185">Reference proteome</keyword>
<evidence type="ECO:0000313" key="5">
    <source>
        <dbReference type="EMBL" id="QEV35535.1"/>
    </source>
</evidence>
<dbReference type="Pfam" id="PF00550">
    <property type="entry name" value="PP-binding"/>
    <property type="match status" value="1"/>
</dbReference>
<evidence type="ECO:0000259" key="3">
    <source>
        <dbReference type="PROSITE" id="PS50075"/>
    </source>
</evidence>
<sequence>MAKELTAERLFGILRECAGEEEYVTGSESALDVEFTELGYDSLALLETTARVSREYRVEIPEEELADVRTPAAFLKTVNRLLAVA</sequence>
<dbReference type="GeneID" id="95457598"/>
<feature type="domain" description="Carrier" evidence="3">
    <location>
        <begin position="4"/>
        <end position="82"/>
    </location>
</feature>
<evidence type="ECO:0000313" key="7">
    <source>
        <dbReference type="Proteomes" id="UP000642014"/>
    </source>
</evidence>
<evidence type="ECO:0000256" key="2">
    <source>
        <dbReference type="ARBA" id="ARBA00022553"/>
    </source>
</evidence>
<dbReference type="PROSITE" id="PS00012">
    <property type="entry name" value="PHOSPHOPANTETHEINE"/>
    <property type="match status" value="1"/>
</dbReference>
<dbReference type="EMBL" id="BMSJ01000002">
    <property type="protein sequence ID" value="GGR16887.1"/>
    <property type="molecule type" value="Genomic_DNA"/>
</dbReference>
<dbReference type="InterPro" id="IPR036736">
    <property type="entry name" value="ACP-like_sf"/>
</dbReference>
<keyword evidence="1" id="KW-0596">Phosphopantetheine</keyword>
<protein>
    <submittedName>
        <fullName evidence="4 5">Acyl carrier protein</fullName>
    </submittedName>
</protein>
<reference evidence="4 7" key="1">
    <citation type="journal article" date="2014" name="Int. J. Syst. Evol. Microbiol.">
        <title>Complete genome sequence of Corynebacterium casei LMG S-19264T (=DSM 44701T), isolated from a smear-ripened cheese.</title>
        <authorList>
            <consortium name="US DOE Joint Genome Institute (JGI-PGF)"/>
            <person name="Walter F."/>
            <person name="Albersmeier A."/>
            <person name="Kalinowski J."/>
            <person name="Ruckert C."/>
        </authorList>
    </citation>
    <scope>NUCLEOTIDE SEQUENCE [LARGE SCALE GENOMIC DNA]</scope>
    <source>
        <strain evidence="4 7">JCM 4205</strain>
    </source>
</reference>
<dbReference type="EMBL" id="CP023693">
    <property type="protein sequence ID" value="QEV35535.1"/>
    <property type="molecule type" value="Genomic_DNA"/>
</dbReference>
<dbReference type="InterPro" id="IPR006162">
    <property type="entry name" value="Ppantetheine_attach_site"/>
</dbReference>
<evidence type="ECO:0000313" key="6">
    <source>
        <dbReference type="Proteomes" id="UP000326029"/>
    </source>
</evidence>
<evidence type="ECO:0000256" key="1">
    <source>
        <dbReference type="ARBA" id="ARBA00022450"/>
    </source>
</evidence>
<proteinExistence type="predicted"/>
<reference evidence="4" key="3">
    <citation type="submission" date="2023-08" db="EMBL/GenBank/DDBJ databases">
        <authorList>
            <person name="Sun Q."/>
            <person name="Ohkuma M."/>
        </authorList>
    </citation>
    <scope>NUCLEOTIDE SEQUENCE</scope>
    <source>
        <strain evidence="4">JCM 4205</strain>
    </source>
</reference>
<dbReference type="PROSITE" id="PS50075">
    <property type="entry name" value="CARRIER"/>
    <property type="match status" value="1"/>
</dbReference>
<dbReference type="Gene3D" id="1.10.1200.10">
    <property type="entry name" value="ACP-like"/>
    <property type="match status" value="1"/>
</dbReference>
<dbReference type="Proteomes" id="UP000326029">
    <property type="component" value="Chromosome"/>
</dbReference>
<organism evidence="4 7">
    <name type="scientific">Streptomyces cinereoruber</name>
    <dbReference type="NCBI Taxonomy" id="67260"/>
    <lineage>
        <taxon>Bacteria</taxon>
        <taxon>Bacillati</taxon>
        <taxon>Actinomycetota</taxon>
        <taxon>Actinomycetes</taxon>
        <taxon>Kitasatosporales</taxon>
        <taxon>Streptomycetaceae</taxon>
        <taxon>Streptomyces</taxon>
    </lineage>
</organism>
<gene>
    <name evidence="5" type="ORF">CP977_27935</name>
    <name evidence="4" type="ORF">GCM10010497_19020</name>
</gene>
<dbReference type="RefSeq" id="WP_152371013.1">
    <property type="nucleotide sequence ID" value="NZ_BMSJ01000002.1"/>
</dbReference>
<accession>A0AAV4KJX8</accession>
<dbReference type="SUPFAM" id="SSF47336">
    <property type="entry name" value="ACP-like"/>
    <property type="match status" value="1"/>
</dbReference>
<dbReference type="Proteomes" id="UP000642014">
    <property type="component" value="Unassembled WGS sequence"/>
</dbReference>
<evidence type="ECO:0000313" key="4">
    <source>
        <dbReference type="EMBL" id="GGR16887.1"/>
    </source>
</evidence>
<dbReference type="AlphaFoldDB" id="A0AAV4KJX8"/>
<name>A0AAV4KJX8_9ACTN</name>
<reference evidence="5 6" key="2">
    <citation type="submission" date="2017-09" db="EMBL/GenBank/DDBJ databases">
        <authorList>
            <person name="Lee N."/>
            <person name="Cho B.-K."/>
        </authorList>
    </citation>
    <scope>NUCLEOTIDE SEQUENCE [LARGE SCALE GENOMIC DNA]</scope>
    <source>
        <strain evidence="5 6">ATCC 19740</strain>
    </source>
</reference>
<dbReference type="InterPro" id="IPR009081">
    <property type="entry name" value="PP-bd_ACP"/>
</dbReference>
<keyword evidence="2" id="KW-0597">Phosphoprotein</keyword>